<dbReference type="GO" id="GO:0033969">
    <property type="term" value="F:gamma-glutamyl-gamma-aminobutyrate hydrolase activity"/>
    <property type="evidence" value="ECO:0007669"/>
    <property type="project" value="TreeGrafter"/>
</dbReference>
<dbReference type="Proteomes" id="UP000193964">
    <property type="component" value="Unassembled WGS sequence"/>
</dbReference>
<dbReference type="GO" id="GO:0006598">
    <property type="term" value="P:polyamine catabolic process"/>
    <property type="evidence" value="ECO:0007669"/>
    <property type="project" value="TreeGrafter"/>
</dbReference>
<proteinExistence type="predicted"/>
<accession>A0A1X2F1V6</accession>
<protein>
    <submittedName>
        <fullName evidence="1">Glutamine amidotransferase</fullName>
    </submittedName>
</protein>
<dbReference type="OrthoDB" id="9813383at2"/>
<dbReference type="InterPro" id="IPR029062">
    <property type="entry name" value="Class_I_gatase-like"/>
</dbReference>
<keyword evidence="1" id="KW-0315">Glutamine amidotransferase</keyword>
<dbReference type="SUPFAM" id="SSF52317">
    <property type="entry name" value="Class I glutamine amidotransferase-like"/>
    <property type="match status" value="1"/>
</dbReference>
<dbReference type="InterPro" id="IPR011697">
    <property type="entry name" value="Peptidase_C26"/>
</dbReference>
<dbReference type="PANTHER" id="PTHR43235:SF1">
    <property type="entry name" value="GLUTAMINE AMIDOTRANSFERASE PB2B2.05-RELATED"/>
    <property type="match status" value="1"/>
</dbReference>
<dbReference type="Gene3D" id="3.40.50.880">
    <property type="match status" value="1"/>
</dbReference>
<keyword evidence="1" id="KW-0808">Transferase</keyword>
<dbReference type="AlphaFoldDB" id="A0A1X2F1V6"/>
<dbReference type="EMBL" id="LQQA01000029">
    <property type="protein sequence ID" value="ORX12430.1"/>
    <property type="molecule type" value="Genomic_DNA"/>
</dbReference>
<dbReference type="Pfam" id="PF07722">
    <property type="entry name" value="Peptidase_C26"/>
    <property type="match status" value="1"/>
</dbReference>
<evidence type="ECO:0000313" key="2">
    <source>
        <dbReference type="Proteomes" id="UP000193964"/>
    </source>
</evidence>
<name>A0A1X2F1V6_9MYCO</name>
<gene>
    <name evidence="1" type="ORF">AWC31_31070</name>
</gene>
<dbReference type="GO" id="GO:0016740">
    <property type="term" value="F:transferase activity"/>
    <property type="evidence" value="ECO:0007669"/>
    <property type="project" value="UniProtKB-KW"/>
</dbReference>
<dbReference type="CDD" id="cd01745">
    <property type="entry name" value="GATase1_2"/>
    <property type="match status" value="1"/>
</dbReference>
<dbReference type="InterPro" id="IPR044668">
    <property type="entry name" value="PuuD-like"/>
</dbReference>
<reference evidence="1 2" key="1">
    <citation type="submission" date="2016-01" db="EMBL/GenBank/DDBJ databases">
        <title>The new phylogeny of the genus Mycobacterium.</title>
        <authorList>
            <person name="Tarcisio F."/>
            <person name="Conor M."/>
            <person name="Antonella G."/>
            <person name="Elisabetta G."/>
            <person name="Giulia F.S."/>
            <person name="Sara T."/>
            <person name="Anna F."/>
            <person name="Clotilde B."/>
            <person name="Roberto B."/>
            <person name="Veronica D.S."/>
            <person name="Fabio R."/>
            <person name="Monica P."/>
            <person name="Olivier J."/>
            <person name="Enrico T."/>
            <person name="Nicola S."/>
        </authorList>
    </citation>
    <scope>NUCLEOTIDE SEQUENCE [LARGE SCALE GENOMIC DNA]</scope>
    <source>
        <strain evidence="1 2">ATCC 700010</strain>
    </source>
</reference>
<dbReference type="RefSeq" id="WP_085146127.1">
    <property type="nucleotide sequence ID" value="NZ_JACKUA010000030.1"/>
</dbReference>
<organism evidence="1 2">
    <name type="scientific">Mycolicibacterium wolinskyi</name>
    <dbReference type="NCBI Taxonomy" id="59750"/>
    <lineage>
        <taxon>Bacteria</taxon>
        <taxon>Bacillati</taxon>
        <taxon>Actinomycetota</taxon>
        <taxon>Actinomycetes</taxon>
        <taxon>Mycobacteriales</taxon>
        <taxon>Mycobacteriaceae</taxon>
        <taxon>Mycolicibacterium</taxon>
    </lineage>
</organism>
<sequence>MTTSKNSPPLVGITGRRSSGTVFAGRDPRFMGVDVDNFFADYAIHIARAGGLPVYLPYDAAGPAIIDRLDAVLVTGGQDVHPSRWGGDEHVDDRMAADPTNPVSYDPARDHHEIELIRTAIEQSLPVLGVCRGHQVLNVALGGTLIPDLEPSAIEHYSTQAAPFAGDADHTITFEMGSMAESIFGSRIARNSWHHQAVDEPGAGVVIAGRASDGVVEAIEMPGKPVLGVQWHPEWQPDNDPVFAWIVAAARDR</sequence>
<dbReference type="GO" id="GO:0005829">
    <property type="term" value="C:cytosol"/>
    <property type="evidence" value="ECO:0007669"/>
    <property type="project" value="TreeGrafter"/>
</dbReference>
<evidence type="ECO:0000313" key="1">
    <source>
        <dbReference type="EMBL" id="ORX12430.1"/>
    </source>
</evidence>
<dbReference type="PANTHER" id="PTHR43235">
    <property type="entry name" value="GLUTAMINE AMIDOTRANSFERASE PB2B2.05-RELATED"/>
    <property type="match status" value="1"/>
</dbReference>
<dbReference type="PROSITE" id="PS51273">
    <property type="entry name" value="GATASE_TYPE_1"/>
    <property type="match status" value="1"/>
</dbReference>
<comment type="caution">
    <text evidence="1">The sequence shown here is derived from an EMBL/GenBank/DDBJ whole genome shotgun (WGS) entry which is preliminary data.</text>
</comment>